<sequence>MVTEKPPVRLRPVRLPQNYQQFNGYKPQPLDAREIVLGDDMKPLVDALAKNTHNVWAREKIKRGWTFGLNEYVDSNQKRSPHLLPYEMVDQRIKDANRESAIEFIKALQLFGIFLEPPVHEHDEGAEKEVQAMQQFARTYRAEATYAVTSGKWYFEFEVLTPGFMKVGWMDIASSPEAGIGMDDRSYGFDGYLVRKWHQGAETYGREWKVGDIVGSFLDLNDRTIAFSLNGELLLVCKLFNIQD</sequence>
<reference evidence="4 5" key="2">
    <citation type="submission" date="2018-11" db="EMBL/GenBank/DDBJ databases">
        <authorList>
            <consortium name="Pathogen Informatics"/>
        </authorList>
    </citation>
    <scope>NUCLEOTIDE SEQUENCE [LARGE SCALE GENOMIC DNA]</scope>
</reference>
<dbReference type="Gene3D" id="6.20.350.10">
    <property type="match status" value="1"/>
</dbReference>
<dbReference type="WBParaSite" id="ASIM_0000249301-mRNA-1">
    <property type="protein sequence ID" value="ASIM_0000249301-mRNA-1"/>
    <property type="gene ID" value="ASIM_0000249301"/>
</dbReference>
<dbReference type="GO" id="GO:0034704">
    <property type="term" value="C:calcium channel complex"/>
    <property type="evidence" value="ECO:0007669"/>
    <property type="project" value="TreeGrafter"/>
</dbReference>
<keyword evidence="1" id="KW-0406">Ion transport</keyword>
<dbReference type="InterPro" id="IPR043136">
    <property type="entry name" value="B30.2/SPRY_sf"/>
</dbReference>
<name>A0A0M3J4M1_ANISI</name>
<dbReference type="GO" id="GO:0005790">
    <property type="term" value="C:smooth endoplasmic reticulum"/>
    <property type="evidence" value="ECO:0007669"/>
    <property type="project" value="TreeGrafter"/>
</dbReference>
<evidence type="ECO:0000256" key="1">
    <source>
        <dbReference type="ARBA" id="ARBA00022568"/>
    </source>
</evidence>
<dbReference type="Pfam" id="PF00622">
    <property type="entry name" value="SPRY"/>
    <property type="match status" value="1"/>
</dbReference>
<dbReference type="EMBL" id="UYRR01003104">
    <property type="protein sequence ID" value="VDK19884.1"/>
    <property type="molecule type" value="Genomic_DNA"/>
</dbReference>
<evidence type="ECO:0000313" key="5">
    <source>
        <dbReference type="Proteomes" id="UP000267096"/>
    </source>
</evidence>
<dbReference type="InterPro" id="IPR001870">
    <property type="entry name" value="B30.2/SPRY"/>
</dbReference>
<dbReference type="InterPro" id="IPR003032">
    <property type="entry name" value="Ryanodine_rcpt"/>
</dbReference>
<dbReference type="Gene3D" id="2.60.120.920">
    <property type="match status" value="1"/>
</dbReference>
<proteinExistence type="predicted"/>
<keyword evidence="2" id="KW-0407">Ion channel</keyword>
<keyword evidence="5" id="KW-1185">Reference proteome</keyword>
<dbReference type="SMART" id="SM00449">
    <property type="entry name" value="SPRY"/>
    <property type="match status" value="1"/>
</dbReference>
<dbReference type="Proteomes" id="UP000267096">
    <property type="component" value="Unassembled WGS sequence"/>
</dbReference>
<dbReference type="GO" id="GO:0033017">
    <property type="term" value="C:sarcoplasmic reticulum membrane"/>
    <property type="evidence" value="ECO:0007669"/>
    <property type="project" value="TreeGrafter"/>
</dbReference>
<gene>
    <name evidence="4" type="ORF">ASIM_LOCUS2355</name>
</gene>
<dbReference type="AlphaFoldDB" id="A0A0M3J4M1"/>
<dbReference type="OrthoDB" id="5846890at2759"/>
<dbReference type="GO" id="GO:0005219">
    <property type="term" value="F:ryanodine-sensitive calcium-release channel activity"/>
    <property type="evidence" value="ECO:0007669"/>
    <property type="project" value="TreeGrafter"/>
</dbReference>
<accession>A0A0M3J4M1</accession>
<keyword evidence="1" id="KW-0106">Calcium</keyword>
<evidence type="ECO:0000259" key="3">
    <source>
        <dbReference type="PROSITE" id="PS50188"/>
    </source>
</evidence>
<keyword evidence="2" id="KW-0107">Calcium channel</keyword>
<evidence type="ECO:0000313" key="4">
    <source>
        <dbReference type="EMBL" id="VDK19884.1"/>
    </source>
</evidence>
<dbReference type="GO" id="GO:0042383">
    <property type="term" value="C:sarcolemma"/>
    <property type="evidence" value="ECO:0007669"/>
    <property type="project" value="TreeGrafter"/>
</dbReference>
<dbReference type="PANTHER" id="PTHR46399:SF8">
    <property type="entry name" value="B30.2_SPRY DOMAIN-CONTAINING PROTEIN"/>
    <property type="match status" value="1"/>
</dbReference>
<dbReference type="GO" id="GO:0014808">
    <property type="term" value="P:release of sequestered calcium ion into cytosol by sarcoplasmic reticulum"/>
    <property type="evidence" value="ECO:0007669"/>
    <property type="project" value="TreeGrafter"/>
</dbReference>
<organism evidence="6">
    <name type="scientific">Anisakis simplex</name>
    <name type="common">Herring worm</name>
    <dbReference type="NCBI Taxonomy" id="6269"/>
    <lineage>
        <taxon>Eukaryota</taxon>
        <taxon>Metazoa</taxon>
        <taxon>Ecdysozoa</taxon>
        <taxon>Nematoda</taxon>
        <taxon>Chromadorea</taxon>
        <taxon>Rhabditida</taxon>
        <taxon>Spirurina</taxon>
        <taxon>Ascaridomorpha</taxon>
        <taxon>Ascaridoidea</taxon>
        <taxon>Anisakidae</taxon>
        <taxon>Anisakis</taxon>
        <taxon>Anisakis simplex complex</taxon>
    </lineage>
</organism>
<dbReference type="InterPro" id="IPR015925">
    <property type="entry name" value="Ryanodine_IP3_receptor"/>
</dbReference>
<keyword evidence="1" id="KW-0109">Calcium transport</keyword>
<dbReference type="GO" id="GO:0006941">
    <property type="term" value="P:striated muscle contraction"/>
    <property type="evidence" value="ECO:0007669"/>
    <property type="project" value="TreeGrafter"/>
</dbReference>
<dbReference type="InterPro" id="IPR013320">
    <property type="entry name" value="ConA-like_dom_sf"/>
</dbReference>
<protein>
    <submittedName>
        <fullName evidence="6">B30.2/SPRY domain-containing protein</fullName>
    </submittedName>
</protein>
<reference evidence="6" key="1">
    <citation type="submission" date="2017-02" db="UniProtKB">
        <authorList>
            <consortium name="WormBaseParasite"/>
        </authorList>
    </citation>
    <scope>IDENTIFICATION</scope>
</reference>
<dbReference type="SUPFAM" id="SSF49899">
    <property type="entry name" value="Concanavalin A-like lectins/glucanases"/>
    <property type="match status" value="1"/>
</dbReference>
<feature type="domain" description="B30.2/SPRY" evidence="3">
    <location>
        <begin position="71"/>
        <end position="244"/>
    </location>
</feature>
<evidence type="ECO:0000313" key="6">
    <source>
        <dbReference type="WBParaSite" id="ASIM_0000249301-mRNA-1"/>
    </source>
</evidence>
<dbReference type="PROSITE" id="PS50188">
    <property type="entry name" value="B302_SPRY"/>
    <property type="match status" value="1"/>
</dbReference>
<dbReference type="InterPro" id="IPR003877">
    <property type="entry name" value="SPRY_dom"/>
</dbReference>
<dbReference type="Pfam" id="PF02026">
    <property type="entry name" value="RyR"/>
    <property type="match status" value="1"/>
</dbReference>
<keyword evidence="1" id="KW-0813">Transport</keyword>
<dbReference type="GO" id="GO:0030018">
    <property type="term" value="C:Z disc"/>
    <property type="evidence" value="ECO:0007669"/>
    <property type="project" value="TreeGrafter"/>
</dbReference>
<dbReference type="PANTHER" id="PTHR46399">
    <property type="entry name" value="B30.2/SPRY DOMAIN-CONTAINING PROTEIN"/>
    <property type="match status" value="1"/>
</dbReference>
<evidence type="ECO:0000256" key="2">
    <source>
        <dbReference type="ARBA" id="ARBA00022673"/>
    </source>
</evidence>